<dbReference type="AlphaFoldDB" id="A0A1X0SBZ4"/>
<dbReference type="GO" id="GO:0008270">
    <property type="term" value="F:zinc ion binding"/>
    <property type="evidence" value="ECO:0007669"/>
    <property type="project" value="InterPro"/>
</dbReference>
<dbReference type="GO" id="GO:0016020">
    <property type="term" value="C:membrane"/>
    <property type="evidence" value="ECO:0007669"/>
    <property type="project" value="TreeGrafter"/>
</dbReference>
<proteinExistence type="inferred from homology"/>
<dbReference type="Gene3D" id="3.30.70.3490">
    <property type="match status" value="1"/>
</dbReference>
<dbReference type="PANTHER" id="PTHR10972">
    <property type="entry name" value="OXYSTEROL-BINDING PROTEIN-RELATED"/>
    <property type="match status" value="1"/>
</dbReference>
<dbReference type="InterPro" id="IPR018494">
    <property type="entry name" value="Oxysterol-bd_CS"/>
</dbReference>
<dbReference type="GO" id="GO:0005829">
    <property type="term" value="C:cytosol"/>
    <property type="evidence" value="ECO:0007669"/>
    <property type="project" value="TreeGrafter"/>
</dbReference>
<dbReference type="Pfam" id="PF23406">
    <property type="entry name" value="ZNF380_CC"/>
    <property type="match status" value="1"/>
</dbReference>
<feature type="coiled-coil region" evidence="3">
    <location>
        <begin position="156"/>
        <end position="190"/>
    </location>
</feature>
<feature type="coiled-coil region" evidence="3">
    <location>
        <begin position="573"/>
        <end position="600"/>
    </location>
</feature>
<dbReference type="EMBL" id="KV921274">
    <property type="protein sequence ID" value="ORE21800.1"/>
    <property type="molecule type" value="Genomic_DNA"/>
</dbReference>
<dbReference type="GO" id="GO:0008142">
    <property type="term" value="F:oxysterol binding"/>
    <property type="evidence" value="ECO:0007669"/>
    <property type="project" value="TreeGrafter"/>
</dbReference>
<dbReference type="SMART" id="SM00451">
    <property type="entry name" value="ZnF_U1"/>
    <property type="match status" value="1"/>
</dbReference>
<gene>
    <name evidence="6" type="ORF">BCV71DRAFT_247827</name>
</gene>
<evidence type="ECO:0000256" key="4">
    <source>
        <dbReference type="SAM" id="MobiDB-lite"/>
    </source>
</evidence>
<dbReference type="Gene3D" id="2.40.160.120">
    <property type="match status" value="1"/>
</dbReference>
<evidence type="ECO:0000313" key="6">
    <source>
        <dbReference type="EMBL" id="ORE21800.1"/>
    </source>
</evidence>
<evidence type="ECO:0000256" key="1">
    <source>
        <dbReference type="ARBA" id="ARBA00008842"/>
    </source>
</evidence>
<dbReference type="Pfam" id="PF01237">
    <property type="entry name" value="Oxysterol_BP"/>
    <property type="match status" value="2"/>
</dbReference>
<evidence type="ECO:0000313" key="7">
    <source>
        <dbReference type="Proteomes" id="UP000242381"/>
    </source>
</evidence>
<dbReference type="SUPFAM" id="SSF144000">
    <property type="entry name" value="Oxysterol-binding protein-like"/>
    <property type="match status" value="1"/>
</dbReference>
<name>A0A1X0SBZ4_RHIZD</name>
<dbReference type="InterPro" id="IPR003604">
    <property type="entry name" value="Matrin/U1-like-C_Znf_C2H2"/>
</dbReference>
<dbReference type="SUPFAM" id="SSF57667">
    <property type="entry name" value="beta-beta-alpha zinc fingers"/>
    <property type="match status" value="1"/>
</dbReference>
<protein>
    <recommendedName>
        <fullName evidence="5">U1-type domain-containing protein</fullName>
    </recommendedName>
</protein>
<feature type="domain" description="U1-type" evidence="5">
    <location>
        <begin position="32"/>
        <end position="66"/>
    </location>
</feature>
<dbReference type="Gene3D" id="6.10.250.1430">
    <property type="match status" value="1"/>
</dbReference>
<sequence length="643" mass="73533">MSSDVRRLLKKQKLERQNSSRISHPFAKYDDTGRLICIVCKSPVKNENVWQAHLGSNHHKENIEKLKALKQQKRPAAEPAQTEPQQKRVRFEDIELSDEEEDEKEEEDHLPADFFDQNATEEPMDEDIVEDGVEDNAKEMDVKPNTIPAGFFDDPEREAKAQAAAQEQAKLQLEKELNEFQEAMLEVATESQQQDEEDDELLYAGRNEDIFREQALLDARVQRLKQMRETGNVTREERQDEGLERDEQLRKDLKKSLQYSLSKKKVQVTQNNTLESIPADQQGSFSSFLKTLASFTGDLSALTCPSFLLAPISLLEYSSFWADQPGLLKEVGKSDNPEERFYAAVKWFISALNGSFSSRVPKGEWEKKPFNPILGEQFHCEWEDKTRIVCEQVSHHPPVSGFYVENKEAGVVVTGHDGQKTRFSGTQMLVDQIGYCTLKLTQRDETYLFTLPSVSVNGIWYAAPYVELYGTSFIHSTSGYFASIEYTTKGWISGEVHHFKATITHETLATPTIIEGQWTGKSTLTKDKKTQDFLDLTTMERPQQIVKPIDEQGELESRRVWRKVSEALRAGDYATASAEKSAIENQQRALRKERQEANQTWTPRYFKSVKGEEIYGDLREKIISKADSKFLDTMGEGGWMYTA</sequence>
<feature type="compositionally biased region" description="Acidic residues" evidence="4">
    <location>
        <begin position="94"/>
        <end position="108"/>
    </location>
</feature>
<organism evidence="6 7">
    <name type="scientific">Rhizopus microsporus</name>
    <dbReference type="NCBI Taxonomy" id="58291"/>
    <lineage>
        <taxon>Eukaryota</taxon>
        <taxon>Fungi</taxon>
        <taxon>Fungi incertae sedis</taxon>
        <taxon>Mucoromycota</taxon>
        <taxon>Mucoromycotina</taxon>
        <taxon>Mucoromycetes</taxon>
        <taxon>Mucorales</taxon>
        <taxon>Mucorineae</taxon>
        <taxon>Rhizopodaceae</taxon>
        <taxon>Rhizopus</taxon>
    </lineage>
</organism>
<dbReference type="InterPro" id="IPR059039">
    <property type="entry name" value="ZNF380_CC"/>
</dbReference>
<dbReference type="PANTHER" id="PTHR10972:SF184">
    <property type="entry name" value="OXYSTEROL-BINDING PROTEIN HOMOLOG 4-RELATED"/>
    <property type="match status" value="1"/>
</dbReference>
<feature type="region of interest" description="Disordered" evidence="4">
    <location>
        <begin position="69"/>
        <end position="119"/>
    </location>
</feature>
<dbReference type="Gene3D" id="1.10.287.2720">
    <property type="match status" value="1"/>
</dbReference>
<feature type="region of interest" description="Disordered" evidence="4">
    <location>
        <begin position="1"/>
        <end position="20"/>
    </location>
</feature>
<dbReference type="VEuPathDB" id="FungiDB:BCV72DRAFT_296507"/>
<dbReference type="PROSITE" id="PS01013">
    <property type="entry name" value="OSBP"/>
    <property type="match status" value="1"/>
</dbReference>
<feature type="compositionally biased region" description="Basic and acidic residues" evidence="4">
    <location>
        <begin position="1"/>
        <end position="18"/>
    </location>
</feature>
<dbReference type="GO" id="GO:0003676">
    <property type="term" value="F:nucleic acid binding"/>
    <property type="evidence" value="ECO:0007669"/>
    <property type="project" value="InterPro"/>
</dbReference>
<dbReference type="InterPro" id="IPR000648">
    <property type="entry name" value="Oxysterol-bd"/>
</dbReference>
<evidence type="ECO:0000256" key="3">
    <source>
        <dbReference type="SAM" id="Coils"/>
    </source>
</evidence>
<keyword evidence="3" id="KW-0175">Coiled coil</keyword>
<reference evidence="6 7" key="1">
    <citation type="journal article" date="2016" name="Proc. Natl. Acad. Sci. U.S.A.">
        <title>Lipid metabolic changes in an early divergent fungus govern the establishment of a mutualistic symbiosis with endobacteria.</title>
        <authorList>
            <person name="Lastovetsky O.A."/>
            <person name="Gaspar M.L."/>
            <person name="Mondo S.J."/>
            <person name="LaButti K.M."/>
            <person name="Sandor L."/>
            <person name="Grigoriev I.V."/>
            <person name="Henry S.A."/>
            <person name="Pawlowska T.E."/>
        </authorList>
    </citation>
    <scope>NUCLEOTIDE SEQUENCE [LARGE SCALE GENOMIC DNA]</scope>
    <source>
        <strain evidence="6 7">ATCC 11559</strain>
    </source>
</reference>
<comment type="similarity">
    <text evidence="1 2">Belongs to the OSBP family.</text>
</comment>
<evidence type="ECO:0000256" key="2">
    <source>
        <dbReference type="RuleBase" id="RU003844"/>
    </source>
</evidence>
<accession>A0A1X0SBZ4</accession>
<evidence type="ECO:0000259" key="5">
    <source>
        <dbReference type="SMART" id="SM00451"/>
    </source>
</evidence>
<dbReference type="OMA" id="ILACYCE"/>
<dbReference type="Proteomes" id="UP000242381">
    <property type="component" value="Unassembled WGS sequence"/>
</dbReference>
<dbReference type="InterPro" id="IPR037239">
    <property type="entry name" value="OSBP_sf"/>
</dbReference>
<dbReference type="InterPro" id="IPR036236">
    <property type="entry name" value="Znf_C2H2_sf"/>
</dbReference>